<dbReference type="InterPro" id="IPR023796">
    <property type="entry name" value="Serpin_dom"/>
</dbReference>
<keyword evidence="7" id="KW-1185">Reference proteome</keyword>
<accession>A0AAD8E533</accession>
<name>A0AAD8E533_DIPPU</name>
<dbReference type="SUPFAM" id="SSF56574">
    <property type="entry name" value="Serpins"/>
    <property type="match status" value="1"/>
</dbReference>
<organism evidence="6 7">
    <name type="scientific">Diploptera punctata</name>
    <name type="common">Pacific beetle cockroach</name>
    <dbReference type="NCBI Taxonomy" id="6984"/>
    <lineage>
        <taxon>Eukaryota</taxon>
        <taxon>Metazoa</taxon>
        <taxon>Ecdysozoa</taxon>
        <taxon>Arthropoda</taxon>
        <taxon>Hexapoda</taxon>
        <taxon>Insecta</taxon>
        <taxon>Pterygota</taxon>
        <taxon>Neoptera</taxon>
        <taxon>Polyneoptera</taxon>
        <taxon>Dictyoptera</taxon>
        <taxon>Blattodea</taxon>
        <taxon>Blaberoidea</taxon>
        <taxon>Blaberidae</taxon>
        <taxon>Diplopterinae</taxon>
        <taxon>Diploptera</taxon>
    </lineage>
</organism>
<dbReference type="InterPro" id="IPR042185">
    <property type="entry name" value="Serpin_sf_2"/>
</dbReference>
<dbReference type="Gene3D" id="2.30.39.10">
    <property type="entry name" value="Alpha-1-antitrypsin, domain 1"/>
    <property type="match status" value="1"/>
</dbReference>
<dbReference type="InterPro" id="IPR036186">
    <property type="entry name" value="Serpin_sf"/>
</dbReference>
<evidence type="ECO:0000313" key="6">
    <source>
        <dbReference type="EMBL" id="KAJ9577139.1"/>
    </source>
</evidence>
<evidence type="ECO:0000256" key="4">
    <source>
        <dbReference type="RuleBase" id="RU000411"/>
    </source>
</evidence>
<evidence type="ECO:0000256" key="2">
    <source>
        <dbReference type="ARBA" id="ARBA00022690"/>
    </source>
</evidence>
<proteinExistence type="inferred from homology"/>
<evidence type="ECO:0000256" key="3">
    <source>
        <dbReference type="ARBA" id="ARBA00022900"/>
    </source>
</evidence>
<dbReference type="CDD" id="cd00172">
    <property type="entry name" value="serpin"/>
    <property type="match status" value="1"/>
</dbReference>
<dbReference type="InterPro" id="IPR000215">
    <property type="entry name" value="Serpin_fam"/>
</dbReference>
<dbReference type="PANTHER" id="PTHR11461:SF211">
    <property type="entry name" value="GH10112P-RELATED"/>
    <property type="match status" value="1"/>
</dbReference>
<gene>
    <name evidence="6" type="ORF">L9F63_006261</name>
</gene>
<evidence type="ECO:0000313" key="7">
    <source>
        <dbReference type="Proteomes" id="UP001233999"/>
    </source>
</evidence>
<dbReference type="SMART" id="SM00093">
    <property type="entry name" value="SERPIN"/>
    <property type="match status" value="1"/>
</dbReference>
<sequence length="298" mass="33803">MLLSVLQQGAQGTTLQQLNNFLRTDAEQSRKTYSKIAQNIKKDTNSSIITELATKAFVNKGFEIKSEFKKTVVNDFYSDIQQLDFSDASFAAKQINAWVNKETHGKVDQIISKDMLGPSVQLVLANALFFKGSWSSPFSPEKTRNKSFKVDEDGKEVFVPTMHRMMFLRTGEMFTPGFKWAEIPFQGKQYVMLVLLPDEGKTLSTLVEHLATTDALTTIFNSKRRRNLDIALPKFKLSTKLDLIKPLKQVGIRDIFSKEKANLTGISEKPLYVSQIVHRVELSIDEKVAELPVLQELY</sequence>
<dbReference type="Gene3D" id="3.30.497.10">
    <property type="entry name" value="Antithrombin, subunit I, domain 2"/>
    <property type="match status" value="1"/>
</dbReference>
<dbReference type="Proteomes" id="UP001233999">
    <property type="component" value="Unassembled WGS sequence"/>
</dbReference>
<dbReference type="EMBL" id="JASPKZ010009372">
    <property type="protein sequence ID" value="KAJ9577139.1"/>
    <property type="molecule type" value="Genomic_DNA"/>
</dbReference>
<keyword evidence="3" id="KW-0722">Serine protease inhibitor</keyword>
<feature type="domain" description="Serpin" evidence="5">
    <location>
        <begin position="1"/>
        <end position="292"/>
    </location>
</feature>
<dbReference type="PANTHER" id="PTHR11461">
    <property type="entry name" value="SERINE PROTEASE INHIBITOR, SERPIN"/>
    <property type="match status" value="1"/>
</dbReference>
<dbReference type="GO" id="GO:0004867">
    <property type="term" value="F:serine-type endopeptidase inhibitor activity"/>
    <property type="evidence" value="ECO:0007669"/>
    <property type="project" value="UniProtKB-KW"/>
</dbReference>
<reference evidence="6" key="1">
    <citation type="journal article" date="2023" name="IScience">
        <title>Live-bearing cockroach genome reveals convergent evolutionary mechanisms linked to viviparity in insects and beyond.</title>
        <authorList>
            <person name="Fouks B."/>
            <person name="Harrison M.C."/>
            <person name="Mikhailova A.A."/>
            <person name="Marchal E."/>
            <person name="English S."/>
            <person name="Carruthers M."/>
            <person name="Jennings E.C."/>
            <person name="Chiamaka E.L."/>
            <person name="Frigard R.A."/>
            <person name="Pippel M."/>
            <person name="Attardo G.M."/>
            <person name="Benoit J.B."/>
            <person name="Bornberg-Bauer E."/>
            <person name="Tobe S.S."/>
        </authorList>
    </citation>
    <scope>NUCLEOTIDE SEQUENCE</scope>
    <source>
        <strain evidence="6">Stay&amp;Tobe</strain>
    </source>
</reference>
<dbReference type="GO" id="GO:0005615">
    <property type="term" value="C:extracellular space"/>
    <property type="evidence" value="ECO:0007669"/>
    <property type="project" value="InterPro"/>
</dbReference>
<dbReference type="Pfam" id="PF00079">
    <property type="entry name" value="Serpin"/>
    <property type="match status" value="1"/>
</dbReference>
<protein>
    <recommendedName>
        <fullName evidence="5">Serpin domain-containing protein</fullName>
    </recommendedName>
</protein>
<dbReference type="AlphaFoldDB" id="A0AAD8E533"/>
<comment type="caution">
    <text evidence="6">The sequence shown here is derived from an EMBL/GenBank/DDBJ whole genome shotgun (WGS) entry which is preliminary data.</text>
</comment>
<evidence type="ECO:0000259" key="5">
    <source>
        <dbReference type="SMART" id="SM00093"/>
    </source>
</evidence>
<dbReference type="InterPro" id="IPR042178">
    <property type="entry name" value="Serpin_sf_1"/>
</dbReference>
<comment type="similarity">
    <text evidence="1 4">Belongs to the serpin family.</text>
</comment>
<keyword evidence="2" id="KW-0646">Protease inhibitor</keyword>
<evidence type="ECO:0000256" key="1">
    <source>
        <dbReference type="ARBA" id="ARBA00009500"/>
    </source>
</evidence>
<reference evidence="6" key="2">
    <citation type="submission" date="2023-05" db="EMBL/GenBank/DDBJ databases">
        <authorList>
            <person name="Fouks B."/>
        </authorList>
    </citation>
    <scope>NUCLEOTIDE SEQUENCE</scope>
    <source>
        <strain evidence="6">Stay&amp;Tobe</strain>
        <tissue evidence="6">Testes</tissue>
    </source>
</reference>